<comment type="caution">
    <text evidence="4">The sequence shown here is derived from an EMBL/GenBank/DDBJ whole genome shotgun (WGS) entry which is preliminary data.</text>
</comment>
<dbReference type="EMBL" id="BAABCQ010000138">
    <property type="protein sequence ID" value="GAA4000312.1"/>
    <property type="molecule type" value="Genomic_DNA"/>
</dbReference>
<dbReference type="InterPro" id="IPR008278">
    <property type="entry name" value="4-PPantetheinyl_Trfase_dom"/>
</dbReference>
<evidence type="ECO:0000256" key="2">
    <source>
        <dbReference type="ARBA" id="ARBA00022679"/>
    </source>
</evidence>
<dbReference type="PANTHER" id="PTHR12215">
    <property type="entry name" value="PHOSPHOPANTETHEINE TRANSFERASE"/>
    <property type="match status" value="1"/>
</dbReference>
<dbReference type="InterPro" id="IPR050559">
    <property type="entry name" value="P-Pant_transferase_sf"/>
</dbReference>
<sequence length="272" mass="28935">MSPAQLDLWLVRSPGSSARPVLDLSDLDESERARSEGFRRRADGLLYAAAHAGLRRLLSRYTGQVPWEVRFTREPCPGCGRSHGRPALAGSPVPLHFSLSHSSGVALLGFASVPIGVDVEKLPREETVDTCEKALHPGERAELAAVPAADRRAVFGWLWTRKEAHLKALGVGLGRGTARDYLGLCGAQQPSDWTVHSVPCFTDYVAAVATPRPGPTEAAVRCVPAGWLGTSDAWRTQDAPAGVRLPLAVASRAATPLSLWSLPVLSGTQAAG</sequence>
<organism evidence="4 5">
    <name type="scientific">Streptomyces marokkonensis</name>
    <dbReference type="NCBI Taxonomy" id="324855"/>
    <lineage>
        <taxon>Bacteria</taxon>
        <taxon>Bacillati</taxon>
        <taxon>Actinomycetota</taxon>
        <taxon>Actinomycetes</taxon>
        <taxon>Kitasatosporales</taxon>
        <taxon>Streptomycetaceae</taxon>
        <taxon>Streptomyces</taxon>
    </lineage>
</organism>
<evidence type="ECO:0000313" key="4">
    <source>
        <dbReference type="EMBL" id="GAA4000312.1"/>
    </source>
</evidence>
<reference evidence="5" key="1">
    <citation type="journal article" date="2019" name="Int. J. Syst. Evol. Microbiol.">
        <title>The Global Catalogue of Microorganisms (GCM) 10K type strain sequencing project: providing services to taxonomists for standard genome sequencing and annotation.</title>
        <authorList>
            <consortium name="The Broad Institute Genomics Platform"/>
            <consortium name="The Broad Institute Genome Sequencing Center for Infectious Disease"/>
            <person name="Wu L."/>
            <person name="Ma J."/>
        </authorList>
    </citation>
    <scope>NUCLEOTIDE SEQUENCE [LARGE SCALE GENOMIC DNA]</scope>
    <source>
        <strain evidence="5">JCM 17027</strain>
    </source>
</reference>
<evidence type="ECO:0000256" key="1">
    <source>
        <dbReference type="ARBA" id="ARBA00010990"/>
    </source>
</evidence>
<evidence type="ECO:0000259" key="3">
    <source>
        <dbReference type="Pfam" id="PF01648"/>
    </source>
</evidence>
<evidence type="ECO:0000313" key="5">
    <source>
        <dbReference type="Proteomes" id="UP001500034"/>
    </source>
</evidence>
<dbReference type="InterPro" id="IPR037143">
    <property type="entry name" value="4-PPantetheinyl_Trfase_dom_sf"/>
</dbReference>
<keyword evidence="5" id="KW-1185">Reference proteome</keyword>
<proteinExistence type="inferred from homology"/>
<protein>
    <recommendedName>
        <fullName evidence="3">4'-phosphopantetheinyl transferase domain-containing protein</fullName>
    </recommendedName>
</protein>
<keyword evidence="2" id="KW-0808">Transferase</keyword>
<dbReference type="Proteomes" id="UP001500034">
    <property type="component" value="Unassembled WGS sequence"/>
</dbReference>
<comment type="similarity">
    <text evidence="1">Belongs to the P-Pant transferase superfamily. Gsp/Sfp/HetI/AcpT family.</text>
</comment>
<dbReference type="PANTHER" id="PTHR12215:SF10">
    <property type="entry name" value="L-AMINOADIPATE-SEMIALDEHYDE DEHYDROGENASE-PHOSPHOPANTETHEINYL TRANSFERASE"/>
    <property type="match status" value="1"/>
</dbReference>
<accession>A0ABP7RPD5</accession>
<name>A0ABP7RPD5_9ACTN</name>
<dbReference type="Pfam" id="PF01648">
    <property type="entry name" value="ACPS"/>
    <property type="match status" value="1"/>
</dbReference>
<dbReference type="Gene3D" id="3.90.470.20">
    <property type="entry name" value="4'-phosphopantetheinyl transferase domain"/>
    <property type="match status" value="1"/>
</dbReference>
<dbReference type="SUPFAM" id="SSF56214">
    <property type="entry name" value="4'-phosphopantetheinyl transferase"/>
    <property type="match status" value="2"/>
</dbReference>
<feature type="domain" description="4'-phosphopantetheinyl transferase" evidence="3">
    <location>
        <begin position="114"/>
        <end position="175"/>
    </location>
</feature>
<gene>
    <name evidence="4" type="ORF">GCM10022384_54100</name>
</gene>